<dbReference type="GO" id="GO:0007021">
    <property type="term" value="P:tubulin complex assembly"/>
    <property type="evidence" value="ECO:0007669"/>
    <property type="project" value="UniProtKB-UniRule"/>
</dbReference>
<comment type="similarity">
    <text evidence="2 6">Belongs to the TBCA family.</text>
</comment>
<evidence type="ECO:0000256" key="7">
    <source>
        <dbReference type="SAM" id="Phobius"/>
    </source>
</evidence>
<dbReference type="Gene3D" id="1.20.58.90">
    <property type="match status" value="1"/>
</dbReference>
<comment type="subcellular location">
    <subcellularLocation>
        <location evidence="6">Cytoplasm</location>
        <location evidence="6">Cytoskeleton</location>
    </subcellularLocation>
</comment>
<feature type="transmembrane region" description="Helical" evidence="7">
    <location>
        <begin position="33"/>
        <end position="56"/>
    </location>
</feature>
<accession>A0A6F9DTS9</accession>
<dbReference type="SUPFAM" id="SSF46988">
    <property type="entry name" value="Tubulin chaperone cofactor A"/>
    <property type="match status" value="1"/>
</dbReference>
<dbReference type="Pfam" id="PF02970">
    <property type="entry name" value="TBCA"/>
    <property type="match status" value="1"/>
</dbReference>
<dbReference type="AlphaFoldDB" id="A0A6F9DTS9"/>
<evidence type="ECO:0000256" key="4">
    <source>
        <dbReference type="ARBA" id="ARBA00023186"/>
    </source>
</evidence>
<dbReference type="PANTHER" id="PTHR21500">
    <property type="entry name" value="TUBULIN-SPECIFIC CHAPERONE A"/>
    <property type="match status" value="1"/>
</dbReference>
<keyword evidence="6" id="KW-0206">Cytoskeleton</keyword>
<evidence type="ECO:0000256" key="2">
    <source>
        <dbReference type="ARBA" id="ARBA00006806"/>
    </source>
</evidence>
<keyword evidence="4 6" id="KW-0143">Chaperone</keyword>
<dbReference type="GO" id="GO:0005874">
    <property type="term" value="C:microtubule"/>
    <property type="evidence" value="ECO:0007669"/>
    <property type="project" value="UniProtKB-KW"/>
</dbReference>
<name>A0A6F9DTS9_9ASCI</name>
<evidence type="ECO:0000256" key="5">
    <source>
        <dbReference type="ARBA" id="ARBA00026055"/>
    </source>
</evidence>
<dbReference type="GO" id="GO:0005829">
    <property type="term" value="C:cytosol"/>
    <property type="evidence" value="ECO:0007669"/>
    <property type="project" value="TreeGrafter"/>
</dbReference>
<protein>
    <recommendedName>
        <fullName evidence="3 6">Tubulin-specific chaperone A</fullName>
    </recommendedName>
</protein>
<dbReference type="GO" id="GO:0048487">
    <property type="term" value="F:beta-tubulin binding"/>
    <property type="evidence" value="ECO:0007669"/>
    <property type="project" value="InterPro"/>
</dbReference>
<evidence type="ECO:0000313" key="8">
    <source>
        <dbReference type="EMBL" id="CAB3266844.1"/>
    </source>
</evidence>
<dbReference type="GO" id="GO:0007023">
    <property type="term" value="P:post-chaperonin tubulin folding pathway"/>
    <property type="evidence" value="ECO:0007669"/>
    <property type="project" value="UniProtKB-UniRule"/>
</dbReference>
<sequence>MLSRTLSALQVPHTHLRKASNFNKYPALKVKPFGVGGNAMLAIGVTVFTASMIVTYQAGYIKKRIEVLEESEMMGPDCNSRLKVAIEKLTGLVEENEELKNEEVYQVAKNLLVEVIN</sequence>
<comment type="function">
    <text evidence="1">Tubulin-folding protein; involved in the early step of the tubulin folding pathway.</text>
</comment>
<dbReference type="EMBL" id="LR790982">
    <property type="protein sequence ID" value="CAB3266844.1"/>
    <property type="molecule type" value="mRNA"/>
</dbReference>
<keyword evidence="6" id="KW-0963">Cytoplasm</keyword>
<dbReference type="InterPro" id="IPR004226">
    <property type="entry name" value="TBCA"/>
</dbReference>
<dbReference type="InterPro" id="IPR036126">
    <property type="entry name" value="TBCA_sf"/>
</dbReference>
<evidence type="ECO:0000256" key="1">
    <source>
        <dbReference type="ARBA" id="ARBA00003046"/>
    </source>
</evidence>
<keyword evidence="7" id="KW-0472">Membrane</keyword>
<evidence type="ECO:0000256" key="3">
    <source>
        <dbReference type="ARBA" id="ARBA00015002"/>
    </source>
</evidence>
<keyword evidence="7" id="KW-1133">Transmembrane helix</keyword>
<gene>
    <name evidence="8" type="primary">Tbca-001</name>
</gene>
<keyword evidence="7" id="KW-0812">Transmembrane</keyword>
<reference evidence="8" key="1">
    <citation type="submission" date="2020-04" db="EMBL/GenBank/DDBJ databases">
        <authorList>
            <person name="Neveu A P."/>
        </authorList>
    </citation>
    <scope>NUCLEOTIDE SEQUENCE</scope>
    <source>
        <tissue evidence="8">Whole embryo</tissue>
    </source>
</reference>
<comment type="subunit">
    <text evidence="5 6">Supercomplex made of cofactors A to E. Cofactors A and D function by capturing and stabilizing tubulin in a quasi-native conformation. Cofactor E binds to the cofactor D-tubulin complex; interaction with cofactor C then causes the release of tubulin polypeptides that are committed to the native state.</text>
</comment>
<keyword evidence="6" id="KW-0493">Microtubule</keyword>
<proteinExistence type="evidence at transcript level"/>
<evidence type="ECO:0000256" key="6">
    <source>
        <dbReference type="RuleBase" id="RU364030"/>
    </source>
</evidence>
<organism evidence="8">
    <name type="scientific">Phallusia mammillata</name>
    <dbReference type="NCBI Taxonomy" id="59560"/>
    <lineage>
        <taxon>Eukaryota</taxon>
        <taxon>Metazoa</taxon>
        <taxon>Chordata</taxon>
        <taxon>Tunicata</taxon>
        <taxon>Ascidiacea</taxon>
        <taxon>Phlebobranchia</taxon>
        <taxon>Ascidiidae</taxon>
        <taxon>Phallusia</taxon>
    </lineage>
</organism>
<dbReference type="PANTHER" id="PTHR21500:SF0">
    <property type="entry name" value="TUBULIN-SPECIFIC CHAPERONE A"/>
    <property type="match status" value="1"/>
</dbReference>